<organism evidence="1">
    <name type="scientific">Pseudomonas fluorescens (strain SBW25)</name>
    <dbReference type="NCBI Taxonomy" id="216595"/>
    <lineage>
        <taxon>Bacteria</taxon>
        <taxon>Pseudomonadati</taxon>
        <taxon>Pseudomonadota</taxon>
        <taxon>Gammaproteobacteria</taxon>
        <taxon>Pseudomonadales</taxon>
        <taxon>Pseudomonadaceae</taxon>
        <taxon>Pseudomonas</taxon>
    </lineage>
</organism>
<proteinExistence type="predicted"/>
<dbReference type="AlphaFoldDB" id="A0A0G4E5D0"/>
<name>A0A0G4E5D0_PSEFS</name>
<evidence type="ECO:0000313" key="1">
    <source>
        <dbReference type="EMBL" id="CEK42416.1"/>
    </source>
</evidence>
<geneLocation type="plasmid" evidence="1">
    <name>pQBR55</name>
</geneLocation>
<gene>
    <name evidence="1" type="ORF">PQBR55_0037</name>
</gene>
<sequence>MSIEKKSLTELDVEIQAVIVDPSTSSWLRTALQTGLERDPVDSANDAEILNEYLARRCDAALSSQ</sequence>
<reference evidence="1" key="2">
    <citation type="submission" date="2015-06" db="EMBL/GenBank/DDBJ databases">
        <title>Environmentally co-occuring mercury resistance plasmids are genetically and phenotypically diverse and confer variable context-dependent fitness effects.</title>
        <authorList>
            <person name="Hall J.P.J."/>
            <person name="Harrison E."/>
            <person name="Lilley A.K."/>
            <person name="Paterson S."/>
            <person name="Spiers A.J."/>
            <person name="Brockhurst M.A."/>
        </authorList>
    </citation>
    <scope>NUCLEOTIDE SEQUENCE [LARGE SCALE GENOMIC DNA]</scope>
    <source>
        <strain evidence="1">SBW25</strain>
        <plasmid evidence="1">pQBR55</plasmid>
    </source>
</reference>
<keyword evidence="1" id="KW-0614">Plasmid</keyword>
<dbReference type="EMBL" id="LN713927">
    <property type="protein sequence ID" value="CEK42416.1"/>
    <property type="molecule type" value="Genomic_DNA"/>
</dbReference>
<protein>
    <submittedName>
        <fullName evidence="1">Uncharacterized protein</fullName>
    </submittedName>
</protein>
<accession>A0A0G4E5D0</accession>
<reference evidence="1" key="1">
    <citation type="submission" date="2014-12" db="EMBL/GenBank/DDBJ databases">
        <authorList>
            <person name="Hall J."/>
        </authorList>
    </citation>
    <scope>NUCLEOTIDE SEQUENCE [LARGE SCALE GENOMIC DNA]</scope>
    <source>
        <strain evidence="1">SBW25</strain>
        <plasmid evidence="1">pQBR55</plasmid>
    </source>
</reference>